<sequence>MPSLTEQNCKQAHLGFDLSVANELDPKTILKIKKMGRLMEAKTMELEVYFEQHREEFDIIMDAGGTSPWTGEGRIMQEPLSRATQEL</sequence>
<evidence type="ECO:0000313" key="2">
    <source>
        <dbReference type="EMBL" id="SQH76245.1"/>
    </source>
</evidence>
<evidence type="ECO:0000256" key="1">
    <source>
        <dbReference type="SAM" id="MobiDB-lite"/>
    </source>
</evidence>
<accession>A0A330M2H9</accession>
<gene>
    <name evidence="2" type="ORF">SHEWBE_2282</name>
</gene>
<organism evidence="2 3">
    <name type="scientific">Shewanella benthica</name>
    <dbReference type="NCBI Taxonomy" id="43661"/>
    <lineage>
        <taxon>Bacteria</taxon>
        <taxon>Pseudomonadati</taxon>
        <taxon>Pseudomonadota</taxon>
        <taxon>Gammaproteobacteria</taxon>
        <taxon>Alteromonadales</taxon>
        <taxon>Shewanellaceae</taxon>
        <taxon>Shewanella</taxon>
    </lineage>
</organism>
<dbReference type="Proteomes" id="UP000250123">
    <property type="component" value="Chromosome SHEWBE"/>
</dbReference>
<reference evidence="3" key="1">
    <citation type="submission" date="2018-06" db="EMBL/GenBank/DDBJ databases">
        <authorList>
            <person name="Cea G.-C."/>
            <person name="William W."/>
        </authorList>
    </citation>
    <scope>NUCLEOTIDE SEQUENCE [LARGE SCALE GENOMIC DNA]</scope>
    <source>
        <strain evidence="3">DB21MT-2</strain>
    </source>
</reference>
<proteinExistence type="predicted"/>
<dbReference type="OrthoDB" id="6272710at2"/>
<dbReference type="AlphaFoldDB" id="A0A330M2H9"/>
<dbReference type="EMBL" id="LS483452">
    <property type="protein sequence ID" value="SQH76245.1"/>
    <property type="molecule type" value="Genomic_DNA"/>
</dbReference>
<dbReference type="KEGG" id="sbk:SHEWBE_2282"/>
<protein>
    <submittedName>
        <fullName evidence="2">Uncharacterized protein</fullName>
    </submittedName>
</protein>
<name>A0A330M2H9_9GAMM</name>
<evidence type="ECO:0000313" key="3">
    <source>
        <dbReference type="Proteomes" id="UP000250123"/>
    </source>
</evidence>
<dbReference type="RefSeq" id="WP_112352495.1">
    <property type="nucleotide sequence ID" value="NZ_LS483452.1"/>
</dbReference>
<feature type="region of interest" description="Disordered" evidence="1">
    <location>
        <begin position="68"/>
        <end position="87"/>
    </location>
</feature>